<dbReference type="AlphaFoldDB" id="A0A250JMF5"/>
<sequence length="174" mass="19920">MLIPLSIRDTLLRAANEGLIQPYWSEEILDEVRRNLIRALQLPEEKATKLIRAMKEAFPEAMVSGHDWLIPAMRNDVNDRHVLAVAVHVGAQTIVTSNLRDFRKEHLPPRIQAQDPDTFLQHLFDQNRLIMMEVLCAQAEALRKPPMTLAQLLDGLAKSVPGFVEEVRRHRPLI</sequence>
<dbReference type="SUPFAM" id="SSF88723">
    <property type="entry name" value="PIN domain-like"/>
    <property type="match status" value="1"/>
</dbReference>
<dbReference type="KEGG" id="cfus:CYFUS_009773"/>
<name>A0A250JMF5_9BACT</name>
<evidence type="ECO:0000313" key="3">
    <source>
        <dbReference type="EMBL" id="ATB44286.1"/>
    </source>
</evidence>
<feature type="domain" description="PIN" evidence="1">
    <location>
        <begin position="9"/>
        <end position="99"/>
    </location>
</feature>
<feature type="domain" description="VapC50 C-terminal" evidence="2">
    <location>
        <begin position="116"/>
        <end position="169"/>
    </location>
</feature>
<dbReference type="Proteomes" id="UP000217257">
    <property type="component" value="Chromosome"/>
</dbReference>
<evidence type="ECO:0000313" key="4">
    <source>
        <dbReference type="Proteomes" id="UP000217257"/>
    </source>
</evidence>
<evidence type="ECO:0000259" key="1">
    <source>
        <dbReference type="Pfam" id="PF13470"/>
    </source>
</evidence>
<dbReference type="InterPro" id="IPR029060">
    <property type="entry name" value="PIN-like_dom_sf"/>
</dbReference>
<protein>
    <submittedName>
        <fullName evidence="3">PIN domain-containing protein</fullName>
    </submittedName>
</protein>
<dbReference type="InterPro" id="IPR002716">
    <property type="entry name" value="PIN_dom"/>
</dbReference>
<dbReference type="EMBL" id="CP022098">
    <property type="protein sequence ID" value="ATB44286.1"/>
    <property type="molecule type" value="Genomic_DNA"/>
</dbReference>
<accession>A0A250JMF5</accession>
<dbReference type="Pfam" id="PF13470">
    <property type="entry name" value="PIN_3"/>
    <property type="match status" value="1"/>
</dbReference>
<dbReference type="Pfam" id="PF26343">
    <property type="entry name" value="VapC50_C"/>
    <property type="match status" value="1"/>
</dbReference>
<proteinExistence type="predicted"/>
<dbReference type="InterPro" id="IPR058652">
    <property type="entry name" value="VapC50_C"/>
</dbReference>
<gene>
    <name evidence="3" type="ORF">CYFUS_009773</name>
</gene>
<organism evidence="3 4">
    <name type="scientific">Cystobacter fuscus</name>
    <dbReference type="NCBI Taxonomy" id="43"/>
    <lineage>
        <taxon>Bacteria</taxon>
        <taxon>Pseudomonadati</taxon>
        <taxon>Myxococcota</taxon>
        <taxon>Myxococcia</taxon>
        <taxon>Myxococcales</taxon>
        <taxon>Cystobacterineae</taxon>
        <taxon>Archangiaceae</taxon>
        <taxon>Cystobacter</taxon>
    </lineage>
</organism>
<reference evidence="3 4" key="1">
    <citation type="submission" date="2017-06" db="EMBL/GenBank/DDBJ databases">
        <title>Sequencing and comparative analysis of myxobacterial genomes.</title>
        <authorList>
            <person name="Rupp O."/>
            <person name="Goesmann A."/>
            <person name="Sogaard-Andersen L."/>
        </authorList>
    </citation>
    <scope>NUCLEOTIDE SEQUENCE [LARGE SCALE GENOMIC DNA]</scope>
    <source>
        <strain evidence="3 4">DSM 52655</strain>
    </source>
</reference>
<evidence type="ECO:0000259" key="2">
    <source>
        <dbReference type="Pfam" id="PF26343"/>
    </source>
</evidence>